<evidence type="ECO:0000259" key="7">
    <source>
        <dbReference type="Pfam" id="PF01171"/>
    </source>
</evidence>
<evidence type="ECO:0000256" key="4">
    <source>
        <dbReference type="ARBA" id="ARBA00022840"/>
    </source>
</evidence>
<comment type="domain">
    <text evidence="6">The N-terminal region contains the highly conserved SGGXDS motif, predicted to be a P-loop motif involved in ATP binding.</text>
</comment>
<dbReference type="EC" id="6.3.4.19" evidence="6"/>
<dbReference type="EMBL" id="JAHRWL010000001">
    <property type="protein sequence ID" value="MBV2358824.1"/>
    <property type="molecule type" value="Genomic_DNA"/>
</dbReference>
<proteinExistence type="inferred from homology"/>
<dbReference type="PANTHER" id="PTHR43033">
    <property type="entry name" value="TRNA(ILE)-LYSIDINE SYNTHASE-RELATED"/>
    <property type="match status" value="1"/>
</dbReference>
<evidence type="ECO:0000313" key="8">
    <source>
        <dbReference type="EMBL" id="MBV2358824.1"/>
    </source>
</evidence>
<evidence type="ECO:0000256" key="1">
    <source>
        <dbReference type="ARBA" id="ARBA00022598"/>
    </source>
</evidence>
<keyword evidence="4 6" id="KW-0067">ATP-binding</keyword>
<keyword evidence="9" id="KW-1185">Reference proteome</keyword>
<protein>
    <recommendedName>
        <fullName evidence="6">tRNA(Ile)-lysidine synthase</fullName>
        <ecNumber evidence="6">6.3.4.19</ecNumber>
    </recommendedName>
    <alternativeName>
        <fullName evidence="6">tRNA(Ile)-2-lysyl-cytidine synthase</fullName>
    </alternativeName>
    <alternativeName>
        <fullName evidence="6">tRNA(Ile)-lysidine synthetase</fullName>
    </alternativeName>
</protein>
<evidence type="ECO:0000256" key="6">
    <source>
        <dbReference type="HAMAP-Rule" id="MF_01161"/>
    </source>
</evidence>
<dbReference type="InterPro" id="IPR011063">
    <property type="entry name" value="TilS/TtcA_N"/>
</dbReference>
<comment type="similarity">
    <text evidence="6">Belongs to the tRNA(Ile)-lysidine synthase family.</text>
</comment>
<comment type="catalytic activity">
    <reaction evidence="5 6">
        <text>cytidine(34) in tRNA(Ile2) + L-lysine + ATP = lysidine(34) in tRNA(Ile2) + AMP + diphosphate + H(+)</text>
        <dbReference type="Rhea" id="RHEA:43744"/>
        <dbReference type="Rhea" id="RHEA-COMP:10625"/>
        <dbReference type="Rhea" id="RHEA-COMP:10670"/>
        <dbReference type="ChEBI" id="CHEBI:15378"/>
        <dbReference type="ChEBI" id="CHEBI:30616"/>
        <dbReference type="ChEBI" id="CHEBI:32551"/>
        <dbReference type="ChEBI" id="CHEBI:33019"/>
        <dbReference type="ChEBI" id="CHEBI:82748"/>
        <dbReference type="ChEBI" id="CHEBI:83665"/>
        <dbReference type="ChEBI" id="CHEBI:456215"/>
        <dbReference type="EC" id="6.3.4.19"/>
    </reaction>
</comment>
<dbReference type="NCBIfam" id="TIGR02432">
    <property type="entry name" value="lysidine_TilS_N"/>
    <property type="match status" value="1"/>
</dbReference>
<organism evidence="8 9">
    <name type="scientific">Thalassococcus arenae</name>
    <dbReference type="NCBI Taxonomy" id="2851652"/>
    <lineage>
        <taxon>Bacteria</taxon>
        <taxon>Pseudomonadati</taxon>
        <taxon>Pseudomonadota</taxon>
        <taxon>Alphaproteobacteria</taxon>
        <taxon>Rhodobacterales</taxon>
        <taxon>Roseobacteraceae</taxon>
        <taxon>Thalassococcus</taxon>
    </lineage>
</organism>
<dbReference type="Pfam" id="PF01171">
    <property type="entry name" value="ATP_bind_3"/>
    <property type="match status" value="1"/>
</dbReference>
<sequence length="429" mass="46796">MGQLLGPNFPTEIALAVSGGGDSMAMLYLAHNWTRAWGVKLWVVTVDHGLRPESATEAAMVAGECATLGWPHATLRWHWDGAGNVMDAARRARLSLIDRWRGGIDHVLMAHTRDDVAETFLMRLARGSGLDGLSAMRASRQVRAVPDALPPECSGACPPGSAGERFWIKRPCLDMDRAELRHYLRTLRGRWVEDPSNEDPAYDRARMRRLLALLGAEGIGAATLAATAKRLREDRFALIARAVDVWRAYGSAGHGTLSLDPDWHGPVEPGTQRRLLAAMLRYVSGAEYAPRAEALEDLRQRVVSGGGGTLHGCEVQHVGGRPTVFREFAAVAQTRAVAGQHMHWDGRWRITDAAPSGLIVRALGEDGWQQLPDRPDDAPPHRIALSLPSLWDGARLVACDAMGLGPGNTTVLPSDAPEPVRFARFLLMQ</sequence>
<dbReference type="HAMAP" id="MF_01161">
    <property type="entry name" value="tRNA_Ile_lys_synt"/>
    <property type="match status" value="1"/>
</dbReference>
<dbReference type="PANTHER" id="PTHR43033:SF1">
    <property type="entry name" value="TRNA(ILE)-LYSIDINE SYNTHASE-RELATED"/>
    <property type="match status" value="1"/>
</dbReference>
<keyword evidence="1 6" id="KW-0436">Ligase</keyword>
<gene>
    <name evidence="6 8" type="primary">tilS</name>
    <name evidence="8" type="ORF">KUH32_03480</name>
</gene>
<comment type="caution">
    <text evidence="8">The sequence shown here is derived from an EMBL/GenBank/DDBJ whole genome shotgun (WGS) entry which is preliminary data.</text>
</comment>
<comment type="subcellular location">
    <subcellularLocation>
        <location evidence="6">Cytoplasm</location>
    </subcellularLocation>
</comment>
<dbReference type="InterPro" id="IPR012795">
    <property type="entry name" value="tRNA_Ile_lys_synt_N"/>
</dbReference>
<evidence type="ECO:0000256" key="5">
    <source>
        <dbReference type="ARBA" id="ARBA00048539"/>
    </source>
</evidence>
<keyword evidence="3 6" id="KW-0547">Nucleotide-binding</keyword>
<comment type="function">
    <text evidence="6">Ligates lysine onto the cytidine present at position 34 of the AUA codon-specific tRNA(Ile) that contains the anticodon CAU, in an ATP-dependent manner. Cytidine is converted to lysidine, thus changing the amino acid specificity of the tRNA from methionine to isoleucine.</text>
</comment>
<name>A0ABS6N5D1_9RHOB</name>
<feature type="binding site" evidence="6">
    <location>
        <begin position="18"/>
        <end position="23"/>
    </location>
    <ligand>
        <name>ATP</name>
        <dbReference type="ChEBI" id="CHEBI:30616"/>
    </ligand>
</feature>
<keyword evidence="2 6" id="KW-0819">tRNA processing</keyword>
<dbReference type="CDD" id="cd01992">
    <property type="entry name" value="TilS_N"/>
    <property type="match status" value="1"/>
</dbReference>
<feature type="domain" description="tRNA(Ile)-lysidine/2-thiocytidine synthase N-terminal" evidence="7">
    <location>
        <begin position="13"/>
        <end position="209"/>
    </location>
</feature>
<accession>A0ABS6N5D1</accession>
<evidence type="ECO:0000256" key="3">
    <source>
        <dbReference type="ARBA" id="ARBA00022741"/>
    </source>
</evidence>
<dbReference type="Proteomes" id="UP001166293">
    <property type="component" value="Unassembled WGS sequence"/>
</dbReference>
<keyword evidence="6" id="KW-0963">Cytoplasm</keyword>
<dbReference type="GO" id="GO:0032267">
    <property type="term" value="F:tRNA(Ile)-lysidine synthase activity"/>
    <property type="evidence" value="ECO:0007669"/>
    <property type="project" value="UniProtKB-EC"/>
</dbReference>
<reference evidence="8" key="1">
    <citation type="submission" date="2021-06" db="EMBL/GenBank/DDBJ databases">
        <title>Thalassococcus sp. CAU 1522 isolated from sea sand, Republic of Korea.</title>
        <authorList>
            <person name="Kim W."/>
        </authorList>
    </citation>
    <scope>NUCLEOTIDE SEQUENCE</scope>
    <source>
        <strain evidence="8">CAU 1522</strain>
    </source>
</reference>
<evidence type="ECO:0000313" key="9">
    <source>
        <dbReference type="Proteomes" id="UP001166293"/>
    </source>
</evidence>
<dbReference type="InterPro" id="IPR012094">
    <property type="entry name" value="tRNA_Ile_lys_synt"/>
</dbReference>
<evidence type="ECO:0000256" key="2">
    <source>
        <dbReference type="ARBA" id="ARBA00022694"/>
    </source>
</evidence>